<evidence type="ECO:0000313" key="15">
    <source>
        <dbReference type="EMBL" id="NII06995.1"/>
    </source>
</evidence>
<dbReference type="Pfam" id="PF05662">
    <property type="entry name" value="YadA_stalk"/>
    <property type="match status" value="18"/>
</dbReference>
<evidence type="ECO:0000259" key="12">
    <source>
        <dbReference type="Pfam" id="PF03895"/>
    </source>
</evidence>
<evidence type="ECO:0000256" key="10">
    <source>
        <dbReference type="ARBA" id="ARBA00023237"/>
    </source>
</evidence>
<feature type="domain" description="Trimeric autotransporter adhesin YadA-like stalk" evidence="14">
    <location>
        <begin position="879"/>
        <end position="909"/>
    </location>
</feature>
<reference evidence="15 16" key="1">
    <citation type="submission" date="2020-03" db="EMBL/GenBank/DDBJ databases">
        <authorList>
            <person name="Lai Q."/>
        </authorList>
    </citation>
    <scope>NUCLEOTIDE SEQUENCE [LARGE SCALE GENOMIC DNA]</scope>
    <source>
        <strain evidence="15 16">CCUG 25036</strain>
    </source>
</reference>
<feature type="domain" description="Trimeric autotransporter adhesin YadA-like C-terminal membrane anchor" evidence="12">
    <location>
        <begin position="2348"/>
        <end position="2408"/>
    </location>
</feature>
<evidence type="ECO:0000256" key="5">
    <source>
        <dbReference type="ARBA" id="ARBA00022452"/>
    </source>
</evidence>
<keyword evidence="6" id="KW-0812">Transmembrane</keyword>
<dbReference type="Gene3D" id="1.20.5.2280">
    <property type="match status" value="1"/>
</dbReference>
<feature type="domain" description="Trimeric autotransporter adhesin YadA-like stalk" evidence="14">
    <location>
        <begin position="716"/>
        <end position="755"/>
    </location>
</feature>
<evidence type="ECO:0000256" key="4">
    <source>
        <dbReference type="ARBA" id="ARBA00022448"/>
    </source>
</evidence>
<feature type="region of interest" description="Disordered" evidence="11">
    <location>
        <begin position="49"/>
        <end position="118"/>
    </location>
</feature>
<comment type="caution">
    <text evidence="15">The sequence shown here is derived from an EMBL/GenBank/DDBJ whole genome shotgun (WGS) entry which is preliminary data.</text>
</comment>
<evidence type="ECO:0000256" key="8">
    <source>
        <dbReference type="ARBA" id="ARBA00022927"/>
    </source>
</evidence>
<evidence type="ECO:0000256" key="9">
    <source>
        <dbReference type="ARBA" id="ARBA00023136"/>
    </source>
</evidence>
<dbReference type="Gene3D" id="1.20.5.170">
    <property type="match status" value="4"/>
</dbReference>
<dbReference type="InterPro" id="IPR011049">
    <property type="entry name" value="Serralysin-like_metalloprot_C"/>
</dbReference>
<feature type="domain" description="Trimeric autotransporter adhesin YadA-like head" evidence="13">
    <location>
        <begin position="1512"/>
        <end position="1538"/>
    </location>
</feature>
<feature type="domain" description="Trimeric autotransporter adhesin YadA-like stalk" evidence="14">
    <location>
        <begin position="1569"/>
        <end position="1599"/>
    </location>
</feature>
<feature type="domain" description="Trimeric autotransporter adhesin YadA-like head" evidence="13">
    <location>
        <begin position="822"/>
        <end position="848"/>
    </location>
</feature>
<feature type="domain" description="Trimeric autotransporter adhesin YadA-like stalk" evidence="14">
    <location>
        <begin position="1104"/>
        <end position="1135"/>
    </location>
</feature>
<keyword evidence="9" id="KW-0472">Membrane</keyword>
<feature type="domain" description="Trimeric autotransporter adhesin YadA-like stalk" evidence="14">
    <location>
        <begin position="1344"/>
        <end position="1374"/>
    </location>
</feature>
<dbReference type="RefSeq" id="WP_166948457.1">
    <property type="nucleotide sequence ID" value="NZ_JAARLZ010000005.1"/>
</dbReference>
<feature type="domain" description="Trimeric autotransporter adhesin YadA-like head" evidence="13">
    <location>
        <begin position="1737"/>
        <end position="1763"/>
    </location>
</feature>
<feature type="domain" description="Trimeric autotransporter adhesin YadA-like stalk" evidence="14">
    <location>
        <begin position="2051"/>
        <end position="2079"/>
    </location>
</feature>
<dbReference type="GO" id="GO:0015031">
    <property type="term" value="P:protein transport"/>
    <property type="evidence" value="ECO:0007669"/>
    <property type="project" value="UniProtKB-KW"/>
</dbReference>
<feature type="domain" description="Trimeric autotransporter adhesin YadA-like stalk" evidence="14">
    <location>
        <begin position="654"/>
        <end position="685"/>
    </location>
</feature>
<evidence type="ECO:0000256" key="2">
    <source>
        <dbReference type="ARBA" id="ARBA00004442"/>
    </source>
</evidence>
<keyword evidence="10" id="KW-0998">Cell outer membrane</keyword>
<evidence type="ECO:0000259" key="14">
    <source>
        <dbReference type="Pfam" id="PF05662"/>
    </source>
</evidence>
<evidence type="ECO:0000256" key="3">
    <source>
        <dbReference type="ARBA" id="ARBA00005848"/>
    </source>
</evidence>
<dbReference type="GO" id="GO:0009279">
    <property type="term" value="C:cell outer membrane"/>
    <property type="evidence" value="ECO:0007669"/>
    <property type="project" value="UniProtKB-SubCell"/>
</dbReference>
<comment type="subcellular location">
    <subcellularLocation>
        <location evidence="2">Cell outer membrane</location>
    </subcellularLocation>
    <subcellularLocation>
        <location evidence="1">Cell surface</location>
    </subcellularLocation>
</comment>
<feature type="domain" description="Trimeric autotransporter adhesin YadA-like head" evidence="13">
    <location>
        <begin position="597"/>
        <end position="623"/>
    </location>
</feature>
<dbReference type="InterPro" id="IPR008640">
    <property type="entry name" value="Adhesin_Head_dom"/>
</dbReference>
<evidence type="ECO:0000256" key="1">
    <source>
        <dbReference type="ARBA" id="ARBA00004241"/>
    </source>
</evidence>
<keyword evidence="16" id="KW-1185">Reference proteome</keyword>
<feature type="compositionally biased region" description="Polar residues" evidence="11">
    <location>
        <begin position="56"/>
        <end position="65"/>
    </location>
</feature>
<evidence type="ECO:0000256" key="7">
    <source>
        <dbReference type="ARBA" id="ARBA00022729"/>
    </source>
</evidence>
<feature type="domain" description="Trimeric autotransporter adhesin YadA-like stalk" evidence="14">
    <location>
        <begin position="1854"/>
        <end position="1882"/>
    </location>
</feature>
<dbReference type="Gene3D" id="2.150.10.10">
    <property type="entry name" value="Serralysin-like metalloprotease, C-terminal"/>
    <property type="match status" value="11"/>
</dbReference>
<feature type="domain" description="Trimeric autotransporter adhesin YadA-like stalk" evidence="14">
    <location>
        <begin position="2234"/>
        <end position="2259"/>
    </location>
</feature>
<feature type="domain" description="Trimeric autotransporter adhesin YadA-like head" evidence="13">
    <location>
        <begin position="1047"/>
        <end position="1073"/>
    </location>
</feature>
<gene>
    <name evidence="15" type="ORF">HBF25_11405</name>
</gene>
<dbReference type="GO" id="GO:0009986">
    <property type="term" value="C:cell surface"/>
    <property type="evidence" value="ECO:0007669"/>
    <property type="project" value="UniProtKB-SubCell"/>
</dbReference>
<evidence type="ECO:0000256" key="11">
    <source>
        <dbReference type="SAM" id="MobiDB-lite"/>
    </source>
</evidence>
<keyword evidence="8" id="KW-0653">Protein transport</keyword>
<feature type="domain" description="Trimeric autotransporter adhesin YadA-like stalk" evidence="14">
    <location>
        <begin position="1404"/>
        <end position="1446"/>
    </location>
</feature>
<dbReference type="InterPro" id="IPR008635">
    <property type="entry name" value="Coiled_stalk_dom"/>
</dbReference>
<dbReference type="Gene3D" id="3.30.1300.30">
    <property type="entry name" value="GSPII I/J protein-like"/>
    <property type="match status" value="1"/>
</dbReference>
<feature type="domain" description="Trimeric autotransporter adhesin YadA-like stalk" evidence="14">
    <location>
        <begin position="1166"/>
        <end position="1205"/>
    </location>
</feature>
<feature type="domain" description="Trimeric autotransporter adhesin YadA-like stalk" evidence="14">
    <location>
        <begin position="429"/>
        <end position="455"/>
    </location>
</feature>
<feature type="region of interest" description="Disordered" evidence="11">
    <location>
        <begin position="2178"/>
        <end position="2199"/>
    </location>
</feature>
<feature type="domain" description="Trimeric autotransporter adhesin YadA-like head" evidence="13">
    <location>
        <begin position="1964"/>
        <end position="1990"/>
    </location>
</feature>
<feature type="domain" description="Trimeric autotransporter adhesin YadA-like head" evidence="13">
    <location>
        <begin position="2204"/>
        <end position="2228"/>
    </location>
</feature>
<protein>
    <submittedName>
        <fullName evidence="15">Uncharacterized protein</fullName>
    </submittedName>
</protein>
<keyword evidence="5" id="KW-1134">Transmembrane beta strand</keyword>
<dbReference type="SUPFAM" id="SSF101967">
    <property type="entry name" value="Adhesin YadA, collagen-binding domain"/>
    <property type="match status" value="10"/>
</dbReference>
<evidence type="ECO:0000313" key="16">
    <source>
        <dbReference type="Proteomes" id="UP000490980"/>
    </source>
</evidence>
<feature type="domain" description="Trimeric autotransporter adhesin YadA-like stalk" evidence="14">
    <location>
        <begin position="941"/>
        <end position="979"/>
    </location>
</feature>
<proteinExistence type="inferred from homology"/>
<evidence type="ECO:0000259" key="13">
    <source>
        <dbReference type="Pfam" id="PF05658"/>
    </source>
</evidence>
<dbReference type="EMBL" id="JAARLZ010000005">
    <property type="protein sequence ID" value="NII06995.1"/>
    <property type="molecule type" value="Genomic_DNA"/>
</dbReference>
<feature type="domain" description="Trimeric autotransporter adhesin YadA-like stalk" evidence="14">
    <location>
        <begin position="1629"/>
        <end position="1671"/>
    </location>
</feature>
<feature type="domain" description="Trimeric autotransporter adhesin YadA-like stalk" evidence="14">
    <location>
        <begin position="1794"/>
        <end position="1827"/>
    </location>
</feature>
<keyword evidence="4" id="KW-0813">Transport</keyword>
<organism evidence="15 16">
    <name type="scientific">Luteibacter anthropi</name>
    <dbReference type="NCBI Taxonomy" id="564369"/>
    <lineage>
        <taxon>Bacteria</taxon>
        <taxon>Pseudomonadati</taxon>
        <taxon>Pseudomonadota</taxon>
        <taxon>Gammaproteobacteria</taxon>
        <taxon>Lysobacterales</taxon>
        <taxon>Rhodanobacteraceae</taxon>
        <taxon>Luteibacter</taxon>
    </lineage>
</organism>
<feature type="domain" description="Trimeric autotransporter adhesin YadA-like stalk" evidence="14">
    <location>
        <begin position="2287"/>
        <end position="2324"/>
    </location>
</feature>
<feature type="domain" description="Trimeric autotransporter adhesin YadA-like stalk" evidence="14">
    <location>
        <begin position="2106"/>
        <end position="2142"/>
    </location>
</feature>
<dbReference type="InterPro" id="IPR005594">
    <property type="entry name" value="YadA_C"/>
</dbReference>
<dbReference type="Proteomes" id="UP000490980">
    <property type="component" value="Unassembled WGS sequence"/>
</dbReference>
<dbReference type="InterPro" id="IPR045584">
    <property type="entry name" value="Pilin-like"/>
</dbReference>
<dbReference type="Pfam" id="PF05658">
    <property type="entry name" value="YadA_head"/>
    <property type="match status" value="7"/>
</dbReference>
<dbReference type="Pfam" id="PF03895">
    <property type="entry name" value="YadA_anchor"/>
    <property type="match status" value="1"/>
</dbReference>
<evidence type="ECO:0000256" key="6">
    <source>
        <dbReference type="ARBA" id="ARBA00022692"/>
    </source>
</evidence>
<sequence length="2408" mass="231466">MKRSVALFMGRVAQATRLLFVAFSRLAMVRLALVAAVVFLAGTAGAQQAAPQAGTVSNGTVTPSASKEKAPVARKAKNKKAQDDEDDTATTSSTKDETPVTSSVAGSGPLNTFGAGRQALTSSPATTNFVSAQGISPSIIAPGDPRYPLPAEPFRAGLILGSGGLIAPSNTSLAPTITTLLNPSSQFINSGALNLNTVNITGTFQSLGIGAANLVNLTPTSTAINGTLLGQNQHLTLLGGVTSDSYITNINRGTDNFTNGGLGGILLPGGSPAWSADCASLLGIPLARCWAVNPAQDNQVIVGDRATANGSQEVVIGRGASHTLPAEDANNVFPGNGRNDPTNPSGVPTNNFATRKGNSVVIGDSAAGTANAQTILGANATSTQVNSVVLGNASLGDRAAQAGYTAFGLTPVQNSVGAVSVGSTGNERQVSHVAAGSDNYDAVNVLQLKGALAGIGALDLLAVTYDPDGSGNPTNSITLKGTGTGSVGLHNLAPGVLGAASLDGVNGAQLNTTNQAVATYFGGTTTANAAGVFTAPTFNTPLISTSGGVTPGVANDVTTAFNNVGGSLTSLNTQIANIAAGSLPYLKINSTGAPSTATGTDAIALGSGANAANNNSIALGAGSTTTVGAQTGYTAIGLATPQSSLGEVAIGTRKLTGLAAGSAPTDAVNVAQLSGVNNAVSSLGKLAVLYDADGSGNATNHISLVGAGAGTVGLGNLSAGSLAAGSTDAVNGGQLNTTNQAVATYFGGTTAANNAGVFTAPTFNTPAISTTGIVTPGTANNVTTAFNTVGGSLTALNTQIANITAGSLPYLKINSTGAPSTATGTDAIALGSGANAANNNSIALGAGSTTTVGAQTGYTAIGIATPQSSLGEVAIGTRKLTGLAAGSAPTDAVNVAQLTGVNNAVSSLGRLAVLYDADGLGNATNHISLVGTGAGTVGLGNLGPGAINATSTDAVNGTQLNTTNQAVATFFGGTTAANGAGVFTAPTFDVPVISNGGVVTPTTASDVTTAFSRVGGSLTSLNTQITNINAGNLPYLKINSTGAPSTAAGVDGIALGSGASAGNANSVALGAGSVTTVGAQTGYTAIGIATPQSSLGEVAVGTRKITGLAAGSAATDAVNVAQLTGVNNSVSALGKLAVRYDADGLGNATNHVSLSGTGTGSVGLGNLGAGTVTATSLDAVNGTQLFGTNTTLAGYLGAGAGFNGTTGTFTPPAFSIGAIDLAGNVTRNTYGTVGQALSQLDSSLGNVNIRLNALDTGGAQYVAVNSSAVLPTATGAEGIAIGGAATAGAAGGVAIGNGASAANANSVALGAGSVTTVGAQTGYTAFGLTAPQTSLGEVNVGTRKITGVAAGSAASDAVNVAQLSAVSGDVGSLGRLAVRYDDDGAGNPTNNITLTGAGTGTVGIHNVGPGVLSTTSHDAVNGTQLNATNQAVVTYLGGGTTVDAGGNFTGPTYNVPVIGTDGTNTPGNAGSVGGALTTIGDSLGNVNTRISSLYTGGLKYVQVNSTAAAASATGAESIAIGGGATAANANSIALGNGSATTVGAQVGYTAYGITAPQTSNGELNLGNRKITGVAAGTLDSDAANIQQLRAVSTDVGSLGRLAVRYDDDGAGNPTNNITLTGAGTGTVGIHNVGPGVLSTTSHDAVNGTQLNATNQAVVTYLGGGTTVDAGGNFTGPTYNVPVIGTDGTNTPGNAGSVGGALTTIGDSLGNVNTRISSLYTGGLKYVQVNSTAAAATATGAESIAIGGGATAANANSIALGGNSATTVGARTNYAAYALTTPQSSTGEVNVGGRQLTGLAAGLSDSDAVNVSQLRAVNDGVAQATAGAVNYDRDSGGNKLNHVTLAGGVAGTVGIGNLADGAVAAGSHDAISGGQLFTSNAALVGFLGAGAAFDPLTSTFTAPTFALRPVDANGNVSNASFGNAGAAFNSIDGSVNALNARVNSLASGINTPYVAVTSTQAPAQASGTESVAIGGGTVASGANTAAYGSQAQATAAGATALGVGSQATVAGGVALGSGSVASRTGSGTEAFSGVAVPAQGVVSVGTAGAERQIANVAGGTDDTDAVNVRQLRAVANLAGSIGASSVQYDDATHGSVTLNPGGAAVHIGNVAAGSIAQASADAITGGQLWQWTQNTGNAFSNIALYNSILALQQGGNGGGTNGALSVNNSNNLPNAASAGGNSVAAGAGSSSSGANSTAVGNGAQATAQNSVAVGAGSVADRANSVSVGSKGAERQVTNVAAGTADTDAANVSQVNAVRASGVHYDTRADGSVDYGNVSLGSAGTPAVVHNVGAGTAATDAANVGQLNQVADWSRSYTDQKVNAMNRTIQNANNRASAGVASAMAMAGLPQATTPGRNMAAIAGGTFRGESSIAVGVSTVTDGGGWVYKLSGTANSRGDAGFSVGAGMEW</sequence>
<dbReference type="Gene3D" id="2.60.40.4050">
    <property type="match status" value="1"/>
</dbReference>
<accession>A0A7X5ZIT1</accession>
<dbReference type="Gene3D" id="6.10.250.2040">
    <property type="match status" value="2"/>
</dbReference>
<keyword evidence="7" id="KW-0732">Signal</keyword>
<comment type="similarity">
    <text evidence="3">Belongs to the autotransporter-2 (AT-2) (TC 1.B.40) family.</text>
</comment>
<feature type="domain" description="Trimeric autotransporter adhesin YadA-like stalk" evidence="14">
    <location>
        <begin position="490"/>
        <end position="530"/>
    </location>
</feature>
<dbReference type="SUPFAM" id="SSF54523">
    <property type="entry name" value="Pili subunits"/>
    <property type="match status" value="1"/>
</dbReference>
<name>A0A7X5ZIT1_9GAMM</name>